<proteinExistence type="predicted"/>
<dbReference type="EMBL" id="JADIKG010000013">
    <property type="protein sequence ID" value="MFK2874635.1"/>
    <property type="molecule type" value="Genomic_DNA"/>
</dbReference>
<dbReference type="Gene3D" id="3.10.180.10">
    <property type="entry name" value="2,3-Dihydroxybiphenyl 1,2-Dioxygenase, domain 1"/>
    <property type="match status" value="1"/>
</dbReference>
<dbReference type="PANTHER" id="PTHR35908">
    <property type="entry name" value="HYPOTHETICAL FUSION PROTEIN"/>
    <property type="match status" value="1"/>
</dbReference>
<dbReference type="SUPFAM" id="SSF54593">
    <property type="entry name" value="Glyoxalase/Bleomycin resistance protein/Dihydroxybiphenyl dioxygenase"/>
    <property type="match status" value="1"/>
</dbReference>
<keyword evidence="3" id="KW-1185">Reference proteome</keyword>
<organism evidence="2 3">
    <name type="scientific">Dyella lipolytica</name>
    <dbReference type="NCBI Taxonomy" id="1867835"/>
    <lineage>
        <taxon>Bacteria</taxon>
        <taxon>Pseudomonadati</taxon>
        <taxon>Pseudomonadota</taxon>
        <taxon>Gammaproteobacteria</taxon>
        <taxon>Lysobacterales</taxon>
        <taxon>Rhodanobacteraceae</taxon>
        <taxon>Dyella</taxon>
    </lineage>
</organism>
<gene>
    <name evidence="2" type="ORF">ISP13_13910</name>
</gene>
<evidence type="ECO:0000259" key="1">
    <source>
        <dbReference type="Pfam" id="PF18029"/>
    </source>
</evidence>
<accession>A0ABW8IZ48</accession>
<dbReference type="InterPro" id="IPR029068">
    <property type="entry name" value="Glyas_Bleomycin-R_OHBP_Dase"/>
</dbReference>
<dbReference type="Proteomes" id="UP001620405">
    <property type="component" value="Unassembled WGS sequence"/>
</dbReference>
<dbReference type="InterPro" id="IPR041581">
    <property type="entry name" value="Glyoxalase_6"/>
</dbReference>
<feature type="domain" description="Glyoxalase-like" evidence="1">
    <location>
        <begin position="9"/>
        <end position="110"/>
    </location>
</feature>
<comment type="caution">
    <text evidence="2">The sequence shown here is derived from an EMBL/GenBank/DDBJ whole genome shotgun (WGS) entry which is preliminary data.</text>
</comment>
<sequence>MHKSRLSNIIIDCQTDDIEAAAGFWAAAICRVAESDADSAEPYRLLEGPQGEMKILVQAVQHESRIHLDIETNDIEAEATRLEGLGAKRVEKVKSWWVMEAPTGQRFCVVRPQRPDFEENANVWQSQGDA</sequence>
<evidence type="ECO:0000313" key="2">
    <source>
        <dbReference type="EMBL" id="MFK2874635.1"/>
    </source>
</evidence>
<evidence type="ECO:0000313" key="3">
    <source>
        <dbReference type="Proteomes" id="UP001620405"/>
    </source>
</evidence>
<protein>
    <submittedName>
        <fullName evidence="2">VOC family protein</fullName>
    </submittedName>
</protein>
<dbReference type="RefSeq" id="WP_284396850.1">
    <property type="nucleotide sequence ID" value="NZ_BSNQ01000003.1"/>
</dbReference>
<dbReference type="PANTHER" id="PTHR35908:SF1">
    <property type="entry name" value="CONSERVED PROTEIN"/>
    <property type="match status" value="1"/>
</dbReference>
<name>A0ABW8IZ48_9GAMM</name>
<dbReference type="Pfam" id="PF18029">
    <property type="entry name" value="Glyoxalase_6"/>
    <property type="match status" value="1"/>
</dbReference>
<reference evidence="2 3" key="1">
    <citation type="submission" date="2020-10" db="EMBL/GenBank/DDBJ databases">
        <title>Phylogeny of dyella-like bacteria.</title>
        <authorList>
            <person name="Fu J."/>
        </authorList>
    </citation>
    <scope>NUCLEOTIDE SEQUENCE [LARGE SCALE GENOMIC DNA]</scope>
    <source>
        <strain evidence="2 3">DHOB07</strain>
    </source>
</reference>